<gene>
    <name evidence="2" type="ORF">PCOR1329_LOCUS24879</name>
</gene>
<protein>
    <recommendedName>
        <fullName evidence="4">RNA-directed RNA polymerase</fullName>
    </recommendedName>
</protein>
<evidence type="ECO:0008006" key="4">
    <source>
        <dbReference type="Google" id="ProtNLM"/>
    </source>
</evidence>
<dbReference type="EMBL" id="CAUYUJ010008624">
    <property type="protein sequence ID" value="CAK0824486.1"/>
    <property type="molecule type" value="Genomic_DNA"/>
</dbReference>
<evidence type="ECO:0000256" key="1">
    <source>
        <dbReference type="SAM" id="MobiDB-lite"/>
    </source>
</evidence>
<accession>A0ABN9RYI7</accession>
<evidence type="ECO:0000313" key="2">
    <source>
        <dbReference type="EMBL" id="CAK0824486.1"/>
    </source>
</evidence>
<reference evidence="2" key="1">
    <citation type="submission" date="2023-10" db="EMBL/GenBank/DDBJ databases">
        <authorList>
            <person name="Chen Y."/>
            <person name="Shah S."/>
            <person name="Dougan E. K."/>
            <person name="Thang M."/>
            <person name="Chan C."/>
        </authorList>
    </citation>
    <scope>NUCLEOTIDE SEQUENCE [LARGE SCALE GENOMIC DNA]</scope>
</reference>
<feature type="compositionally biased region" description="Acidic residues" evidence="1">
    <location>
        <begin position="2314"/>
        <end position="2324"/>
    </location>
</feature>
<organism evidence="2 3">
    <name type="scientific">Prorocentrum cordatum</name>
    <dbReference type="NCBI Taxonomy" id="2364126"/>
    <lineage>
        <taxon>Eukaryota</taxon>
        <taxon>Sar</taxon>
        <taxon>Alveolata</taxon>
        <taxon>Dinophyceae</taxon>
        <taxon>Prorocentrales</taxon>
        <taxon>Prorocentraceae</taxon>
        <taxon>Prorocentrum</taxon>
    </lineage>
</organism>
<sequence length="2460" mass="275674">MFGSILVGPLTMCSRGGGAPRRGKGLLEIQYLVSTNWRPPKLTIRTFDDLRWRARLLQHYDPAKLRVAKGVVEPKDARALLPPHAAQRLRRYKTCIELSAEEIEAKFASEPSPKPYWDPVLRRNKRARHELFERLLSSGILVPRRRLKGRIELFFVKKEGAIRLVVDARYPNACHKPPPTTQLGTAQSFAELNLAEFADVAAEMASHCVLPGAGGVPALDFHQSGADVRDGFYQFSIVEVADWFGIDESFSKGSLGITRVFDPELGVDVELAKHESFYLCMGAMPMGWSWALYFCNEAVASRAAAVAADGWGSLLRERAPAPRLVPGRPVHAVYVDNRAGLGHSATDAEQAHQDFRAQCAAFGLDLHDEVPCSPYLEALGLQFDGPGRRLRHRSARLWRFKLATAALLRRRVVAGWQLEIWLGHAVHMCGLCRPLLSILSQSYAYVAAHKERSGRLWRGVRRELWLMSNLVFTCEVELDAPFNSSVYLGDSSGYGYALMETKGTGDELLEDFKWRERWRTAWEPLGARTRLAQWAVEAARTAEVGADPKRCRRRRSARGAAPREEVEGFEAIPVVGACWDNRRRWRTLVEGFWHWKQGHINVKEARVCLMGLRRSLRTRRGCHRRLLTLSDNLVSAVVFDRGRSSSWALNALCRRAAAYQIAGCVAWRVCHIRTDRNHADEGSRCPRVPRVLVPTRLEGGAPAASQRMGGRRLNAPRHHGAPQAVQASLELFSGSGRLTASLRRLGLRVLPGAEIRRSARYDLSRRTTQRAVLRWIRSGKLWYVHLGTACSAWSVARSTPYNIERARRLEAVSVDMALFTAEVIKGCDRCGVLWSLENPASSKLFRFEPLAVLASLPDARYVSFDLCGFGENVRKPTTVFTNAICLDILGRRCDGSHRHEPLQGGLKAGAYSPALCREWAAALCSAAPPQAFGDSEPLASEWDTELEALVPRSHGAAAKFGEAHGGADAESRGQHFLAHHAAALRPPQRQQGRAAVGEEKERLAVARRARVPPAARDDFLRLGTIRDSTKRLYSDALGRFKGWAKSRHYDLGSFSSTDSAMEQYFTDLYFEGSGPAEGRNVLYGYIHFETHLDRNKANLFPKAARALRGWTTRAPQRVRDPIPFGVVCLIGLYFLDKGLTDAAVCLALQFDCYLRPDEAASLLLSSVLPPAPRAGRRYARAWALLLGEAEHAAPTKTGVVDGTVVIGELQRSWVAEAVGLWYRMGSAAPYMFDLTLSKYEYPDLKGDYEYQLRLAESVVGGPMTSHFPGGQARWRAWPLDDAQLRAVRASAGEPFTIVSPATFARAVGVAPKIVRVVPDARAEALALQDAAAADVDVAVAPPEVGIVEVQQAAPPRGDAAGSLGDVRRNLASMAGPHLGGTVGHRWAPHGILCCLSLAFQLKPSAKLSDLLAMVVQMFYRRDGSQLVNEIRHGRIPFPSSKLMRQARIRLDVLAILYERELNKDFKLMRYLLVDGSKQLGRHFSCTREDRIRDPRSEFGSPGFMVRHDLNEGFESRVCPLSTTGEGHSAALKKTFNVTSRFLMECERESDFEERRCEVFGITTDQGAEAKIHEQAANIVPVLDGKYAALDPRSWLWPFVLFVTGHLHLLFNALEEACKQVSVATELFSNLATMRKFLGDGGMREKFQKHYCIGRACAGKFNHFVNHHIDWRWEFMGPAIIAVMAAWRDVCDNFNAAVMAASETGRLDRQILDEVARVVGDRWAFAAVAEMFRLFAAIVEKYASRLEGCECHSWVWKRKRKHSRQLSDLGRLTGFKHCVWKGRQAAWWVAVGLDQMLSDLASPVSKDLDAIVSRVDLARNAEILKWVKELSGMLIEIVRQKMQFWRRIPWLVAGVLWGALRSDPTDQRLNDCPMACAAILSYALVPLAERNVESMHARISSLGRTMTCVHAPTVCARLREPTHIASLQSSEAFHSFCCMNYRKLKLFDCALQNRFTTSELDGMSNREKLHAIYMCDIGSKYQNMDPQRDSWQIWKDGIDSMKMRLPIAYGNPTPEIKHAVQFIKGLFCQHGYYSLPVELYNAMASPGVEIVEFVDQDVSHHILDMAHGEVGEFDAQSFVSDWCNVVFFKVVNVRPVARQHMYVPHVFHTRSNVAVLRCDVAGTDEGMRVVDSDSVAHQSVDPMALDRCDFEALRLLEGCGVVQRTEDVFHESRYSINLDCIRQTTHVYLTRPLPLWRCELPRRPLMSLPKLCRVVRLREGGWVPSAARAAVGPGGPREHVEEFSRPVSHCVALRSCDAIFSKGVAEICRRRGSNYCKCLLRLDGDALRAMMERLAVEDTEDAFKALLKDAPDVTDSEASDLDADGADCNPPRRRPRALQDGSACAGIIAPAVRQERELNVPWWETEWRRCWVALNGHRTKVWFDNFAGRNGRRRAWRNCPTHGCGKIRQVSHNRDWLVTALMLWHLHGLGNTGITRHDHLQYWPTDAEVEHALQTATFENF</sequence>
<keyword evidence="3" id="KW-1185">Reference proteome</keyword>
<name>A0ABN9RYI7_9DINO</name>
<dbReference type="Proteomes" id="UP001189429">
    <property type="component" value="Unassembled WGS sequence"/>
</dbReference>
<feature type="region of interest" description="Disordered" evidence="1">
    <location>
        <begin position="2314"/>
        <end position="2337"/>
    </location>
</feature>
<proteinExistence type="predicted"/>
<evidence type="ECO:0000313" key="3">
    <source>
        <dbReference type="Proteomes" id="UP001189429"/>
    </source>
</evidence>
<comment type="caution">
    <text evidence="2">The sequence shown here is derived from an EMBL/GenBank/DDBJ whole genome shotgun (WGS) entry which is preliminary data.</text>
</comment>